<dbReference type="Proteomes" id="UP000554482">
    <property type="component" value="Unassembled WGS sequence"/>
</dbReference>
<proteinExistence type="predicted"/>
<feature type="region of interest" description="Disordered" evidence="1">
    <location>
        <begin position="209"/>
        <end position="277"/>
    </location>
</feature>
<dbReference type="AlphaFoldDB" id="A0A7J6VPK2"/>
<feature type="region of interest" description="Disordered" evidence="1">
    <location>
        <begin position="158"/>
        <end position="193"/>
    </location>
</feature>
<feature type="region of interest" description="Disordered" evidence="1">
    <location>
        <begin position="26"/>
        <end position="106"/>
    </location>
</feature>
<sequence>MIHNSSPPHVQPNLISVPINYACHTQSDTKSTNSAPFVQSSHTSSSFKNNPTHTTASIPDRKSHPPHITPPTDCFSNNSRSSPSPLSLNNTNNRSPPNTIHLTDKENTSLITTTTTNIPHDDQTKLVFTAQPLPKLSISLDNTNTIHKLTPPRQLIKSFRSSPKTKPSPATISSLHSKITINNPTSHYTTPSSTNISKEVISYFDSVHPSSLDKKRQRPNEELNLPQEELEEKRQKTGFTEADDENFGNTKIKNGDQHQVNFEGSSSNPSSATPHRMLNLIGNGELLMTKARSLR</sequence>
<organism evidence="2 3">
    <name type="scientific">Thalictrum thalictroides</name>
    <name type="common">Rue-anemone</name>
    <name type="synonym">Anemone thalictroides</name>
    <dbReference type="NCBI Taxonomy" id="46969"/>
    <lineage>
        <taxon>Eukaryota</taxon>
        <taxon>Viridiplantae</taxon>
        <taxon>Streptophyta</taxon>
        <taxon>Embryophyta</taxon>
        <taxon>Tracheophyta</taxon>
        <taxon>Spermatophyta</taxon>
        <taxon>Magnoliopsida</taxon>
        <taxon>Ranunculales</taxon>
        <taxon>Ranunculaceae</taxon>
        <taxon>Thalictroideae</taxon>
        <taxon>Thalictrum</taxon>
    </lineage>
</organism>
<protein>
    <submittedName>
        <fullName evidence="2">Uncharacterized protein</fullName>
    </submittedName>
</protein>
<feature type="compositionally biased region" description="Low complexity" evidence="1">
    <location>
        <begin position="76"/>
        <end position="99"/>
    </location>
</feature>
<keyword evidence="3" id="KW-1185">Reference proteome</keyword>
<comment type="caution">
    <text evidence="2">The sequence shown here is derived from an EMBL/GenBank/DDBJ whole genome shotgun (WGS) entry which is preliminary data.</text>
</comment>
<accession>A0A7J6VPK2</accession>
<gene>
    <name evidence="2" type="ORF">FRX31_023734</name>
</gene>
<feature type="compositionally biased region" description="Polar residues" evidence="1">
    <location>
        <begin position="159"/>
        <end position="193"/>
    </location>
</feature>
<feature type="compositionally biased region" description="Basic and acidic residues" evidence="1">
    <location>
        <begin position="211"/>
        <end position="221"/>
    </location>
</feature>
<dbReference type="EMBL" id="JABWDY010028959">
    <property type="protein sequence ID" value="KAF5186677.1"/>
    <property type="molecule type" value="Genomic_DNA"/>
</dbReference>
<evidence type="ECO:0000256" key="1">
    <source>
        <dbReference type="SAM" id="MobiDB-lite"/>
    </source>
</evidence>
<reference evidence="2 3" key="1">
    <citation type="submission" date="2020-06" db="EMBL/GenBank/DDBJ databases">
        <title>Transcriptomic and genomic resources for Thalictrum thalictroides and T. hernandezii: Facilitating candidate gene discovery in an emerging model plant lineage.</title>
        <authorList>
            <person name="Arias T."/>
            <person name="Riano-Pachon D.M."/>
            <person name="Di Stilio V.S."/>
        </authorList>
    </citation>
    <scope>NUCLEOTIDE SEQUENCE [LARGE SCALE GENOMIC DNA]</scope>
    <source>
        <strain evidence="3">cv. WT478/WT964</strain>
        <tissue evidence="2">Leaves</tissue>
    </source>
</reference>
<name>A0A7J6VPK2_THATH</name>
<evidence type="ECO:0000313" key="2">
    <source>
        <dbReference type="EMBL" id="KAF5186677.1"/>
    </source>
</evidence>
<evidence type="ECO:0000313" key="3">
    <source>
        <dbReference type="Proteomes" id="UP000554482"/>
    </source>
</evidence>
<feature type="compositionally biased region" description="Polar residues" evidence="1">
    <location>
        <begin position="26"/>
        <end position="57"/>
    </location>
</feature>
<feature type="compositionally biased region" description="Polar residues" evidence="1">
    <location>
        <begin position="247"/>
        <end position="273"/>
    </location>
</feature>